<comment type="caution">
    <text evidence="14">The sequence shown here is derived from an EMBL/GenBank/DDBJ whole genome shotgun (WGS) entry which is preliminary data.</text>
</comment>
<evidence type="ECO:0000256" key="6">
    <source>
        <dbReference type="ARBA" id="ARBA00022833"/>
    </source>
</evidence>
<dbReference type="InterPro" id="IPR054734">
    <property type="entry name" value="PqqF-like_C_4"/>
</dbReference>
<evidence type="ECO:0000259" key="12">
    <source>
        <dbReference type="Pfam" id="PF16187"/>
    </source>
</evidence>
<dbReference type="InterPro" id="IPR032632">
    <property type="entry name" value="Peptidase_M16_M"/>
</dbReference>
<dbReference type="Pfam" id="PF16187">
    <property type="entry name" value="Peptidase_M16_M"/>
    <property type="match status" value="1"/>
</dbReference>
<feature type="region of interest" description="Disordered" evidence="9">
    <location>
        <begin position="217"/>
        <end position="289"/>
    </location>
</feature>
<name>A0A8H5GZE0_9AGAR</name>
<feature type="domain" description="Peptidase M16 N-terminal" evidence="10">
    <location>
        <begin position="82"/>
        <end position="215"/>
    </location>
</feature>
<dbReference type="OrthoDB" id="952271at2759"/>
<dbReference type="Pfam" id="PF00675">
    <property type="entry name" value="Peptidase_M16"/>
    <property type="match status" value="1"/>
</dbReference>
<feature type="domain" description="Coenzyme PQQ synthesis protein F-like C-terminal lobe" evidence="13">
    <location>
        <begin position="876"/>
        <end position="975"/>
    </location>
</feature>
<dbReference type="PROSITE" id="PS00143">
    <property type="entry name" value="INSULINASE"/>
    <property type="match status" value="1"/>
</dbReference>
<dbReference type="Proteomes" id="UP000559256">
    <property type="component" value="Unassembled WGS sequence"/>
</dbReference>
<keyword evidence="3" id="KW-0645">Protease</keyword>
<dbReference type="GO" id="GO:0004222">
    <property type="term" value="F:metalloendopeptidase activity"/>
    <property type="evidence" value="ECO:0007669"/>
    <property type="project" value="InterPro"/>
</dbReference>
<dbReference type="InterPro" id="IPR050626">
    <property type="entry name" value="Peptidase_M16"/>
</dbReference>
<evidence type="ECO:0000256" key="7">
    <source>
        <dbReference type="ARBA" id="ARBA00023049"/>
    </source>
</evidence>
<comment type="cofactor">
    <cofactor evidence="1">
        <name>Zn(2+)</name>
        <dbReference type="ChEBI" id="CHEBI:29105"/>
    </cofactor>
</comment>
<dbReference type="GO" id="GO:0005739">
    <property type="term" value="C:mitochondrion"/>
    <property type="evidence" value="ECO:0007669"/>
    <property type="project" value="TreeGrafter"/>
</dbReference>
<dbReference type="SUPFAM" id="SSF63411">
    <property type="entry name" value="LuxS/MPP-like metallohydrolase"/>
    <property type="match status" value="5"/>
</dbReference>
<keyword evidence="15" id="KW-1185">Reference proteome</keyword>
<dbReference type="InterPro" id="IPR011249">
    <property type="entry name" value="Metalloenz_LuxS/M16"/>
</dbReference>
<evidence type="ECO:0008006" key="16">
    <source>
        <dbReference type="Google" id="ProtNLM"/>
    </source>
</evidence>
<evidence type="ECO:0000313" key="14">
    <source>
        <dbReference type="EMBL" id="KAF5373799.1"/>
    </source>
</evidence>
<dbReference type="InterPro" id="IPR001431">
    <property type="entry name" value="Pept_M16_Zn_BS"/>
</dbReference>
<feature type="compositionally biased region" description="Polar residues" evidence="9">
    <location>
        <begin position="247"/>
        <end position="256"/>
    </location>
</feature>
<dbReference type="InterPro" id="IPR011765">
    <property type="entry name" value="Pept_M16_N"/>
</dbReference>
<dbReference type="GO" id="GO:0005829">
    <property type="term" value="C:cytosol"/>
    <property type="evidence" value="ECO:0007669"/>
    <property type="project" value="TreeGrafter"/>
</dbReference>
<evidence type="ECO:0000256" key="3">
    <source>
        <dbReference type="ARBA" id="ARBA00022670"/>
    </source>
</evidence>
<evidence type="ECO:0000256" key="5">
    <source>
        <dbReference type="ARBA" id="ARBA00022801"/>
    </source>
</evidence>
<accession>A0A8H5GZE0</accession>
<evidence type="ECO:0000256" key="2">
    <source>
        <dbReference type="ARBA" id="ARBA00007261"/>
    </source>
</evidence>
<evidence type="ECO:0000313" key="15">
    <source>
        <dbReference type="Proteomes" id="UP000559256"/>
    </source>
</evidence>
<feature type="domain" description="Peptidase M16 C-terminal" evidence="11">
    <location>
        <begin position="293"/>
        <end position="464"/>
    </location>
</feature>
<keyword evidence="5" id="KW-0378">Hydrolase</keyword>
<dbReference type="GO" id="GO:0043171">
    <property type="term" value="P:peptide catabolic process"/>
    <property type="evidence" value="ECO:0007669"/>
    <property type="project" value="TreeGrafter"/>
</dbReference>
<dbReference type="AlphaFoldDB" id="A0A8H5GZE0"/>
<dbReference type="InterPro" id="IPR007863">
    <property type="entry name" value="Peptidase_M16_C"/>
</dbReference>
<dbReference type="Pfam" id="PF05193">
    <property type="entry name" value="Peptidase_M16_C"/>
    <property type="match status" value="1"/>
</dbReference>
<organism evidence="14 15">
    <name type="scientific">Tetrapyrgos nigripes</name>
    <dbReference type="NCBI Taxonomy" id="182062"/>
    <lineage>
        <taxon>Eukaryota</taxon>
        <taxon>Fungi</taxon>
        <taxon>Dikarya</taxon>
        <taxon>Basidiomycota</taxon>
        <taxon>Agaricomycotina</taxon>
        <taxon>Agaricomycetes</taxon>
        <taxon>Agaricomycetidae</taxon>
        <taxon>Agaricales</taxon>
        <taxon>Marasmiineae</taxon>
        <taxon>Marasmiaceae</taxon>
        <taxon>Tetrapyrgos</taxon>
    </lineage>
</organism>
<reference evidence="14 15" key="1">
    <citation type="journal article" date="2020" name="ISME J.">
        <title>Uncovering the hidden diversity of litter-decomposition mechanisms in mushroom-forming fungi.</title>
        <authorList>
            <person name="Floudas D."/>
            <person name="Bentzer J."/>
            <person name="Ahren D."/>
            <person name="Johansson T."/>
            <person name="Persson P."/>
            <person name="Tunlid A."/>
        </authorList>
    </citation>
    <scope>NUCLEOTIDE SEQUENCE [LARGE SCALE GENOMIC DNA]</scope>
    <source>
        <strain evidence="14 15">CBS 291.85</strain>
    </source>
</reference>
<dbReference type="FunFam" id="3.30.830.10:FF:000012">
    <property type="entry name" value="Protease 3"/>
    <property type="match status" value="1"/>
</dbReference>
<dbReference type="Gene3D" id="3.30.830.10">
    <property type="entry name" value="Metalloenzyme, LuxS/M16 peptidase-like"/>
    <property type="match status" value="4"/>
</dbReference>
<sequence length="1149" mass="129879">MSQFLTGNARFLANSYRGRSLFRTASTVLKACMATEAEWQRITPSRSEVPQFTQFVKSIQKSQQDDRDYRIIKLDNGLQATLVHDPKADKAAASLDVAVGHLSDPDDMPGLAHFCEHLLFMGTEQFPKENEYSEYLAKNNGSSNAYTSTSNTNYYFSVATTHLPGALARFAGFFHSPLFAPSCTSRELNAVDSEHKKNHQSDLWRIFQVSKHLSKEGHPWRKFGSGNRESLSQAAKDMKARKKIPSENGNVPTASNLKIPPSPIPSRISSPTPSVSSTSSESEADGGEIGRETRRRLIEWWKQEYCASRMHLCVIGQESLDELAEIVSTLFSPIPNRQVDPLPMFYNHPFGPDEKGTLVSVQTIMAMHVLEISIPLEYQGFHWRHKPANFLAHFIGHEGPGSLHSYLKDKHWVSGLRAGPQAAVRGFEFFHMTIYLTNEGFKNYKSVILATYKYFSLLRESTFEPFHQEEIASLSTIRFRFLEKKRPDTYATRVAELMSRPYPKELSLVAPSVTWVWGDECEGVAPTGGEEKVKEYLDACRLDSSRIMLMAKAGELEKVERIDAKAVWQKEPWYGTQYRVERFGDELLAKASIASGKNDIPELFLPGPNKFIPTNLEVDKREVAEPSERPYLIRRTPLSTLWHKKDDQFWVPKAQIYIDMRSLYTHLVTDTLTEFSYNADVAGLAYDFVAHMKGIYVTLNGYNDKMAVLVEEVLSKAKKLQVNPERLAVAKEENKKNWENFFLGQSYHLSDYYGRYTMTDEQWTVDEYLKELQSVTPEEVQDHIQKVFSEVNARILVVGNMTKEDAIQIAEMAEVDLGRSSLSASELNDRALVLPQGSNYTWASIIPNPEQANSALTYYTHIGPVADRRLRVTSALLSQILSEPAFDMLRTKEQLGYIVSSSGWTLPGSSEKGIRIVVQSERSPAYLESRVEAFLDTMKSRIEEMTPEAFEEQKSGLEKKWRERYKNLTEEASTFMTHINSGHFDFYRNTTDADMLQEITKDDVLSLFMSKVHPSSKSRSKLSVHMKSRKPSPKHVSTAAVQALETLLRDSNLELNGVAWKETLGEETPKLDAFQTYWAGVLGGKEGGEAILAAIPELVKKYPLEGEGVDPVQDGVTFIEDLKVFRSKLQVAVDPGPMVNWGDLPVPNL</sequence>
<keyword evidence="4" id="KW-0479">Metal-binding</keyword>
<dbReference type="PANTHER" id="PTHR43690">
    <property type="entry name" value="NARDILYSIN"/>
    <property type="match status" value="1"/>
</dbReference>
<keyword evidence="6" id="KW-0862">Zinc</keyword>
<evidence type="ECO:0000259" key="13">
    <source>
        <dbReference type="Pfam" id="PF22456"/>
    </source>
</evidence>
<feature type="compositionally biased region" description="Low complexity" evidence="9">
    <location>
        <begin position="265"/>
        <end position="281"/>
    </location>
</feature>
<proteinExistence type="inferred from homology"/>
<dbReference type="PANTHER" id="PTHR43690:SF18">
    <property type="entry name" value="INSULIN-DEGRADING ENZYME-RELATED"/>
    <property type="match status" value="1"/>
</dbReference>
<evidence type="ECO:0000256" key="4">
    <source>
        <dbReference type="ARBA" id="ARBA00022723"/>
    </source>
</evidence>
<dbReference type="GO" id="GO:0046872">
    <property type="term" value="F:metal ion binding"/>
    <property type="evidence" value="ECO:0007669"/>
    <property type="project" value="UniProtKB-KW"/>
</dbReference>
<dbReference type="EMBL" id="JAACJM010000003">
    <property type="protein sequence ID" value="KAF5373799.1"/>
    <property type="molecule type" value="Genomic_DNA"/>
</dbReference>
<dbReference type="GO" id="GO:0051603">
    <property type="term" value="P:proteolysis involved in protein catabolic process"/>
    <property type="evidence" value="ECO:0007669"/>
    <property type="project" value="TreeGrafter"/>
</dbReference>
<evidence type="ECO:0000259" key="10">
    <source>
        <dbReference type="Pfam" id="PF00675"/>
    </source>
</evidence>
<evidence type="ECO:0000259" key="11">
    <source>
        <dbReference type="Pfam" id="PF05193"/>
    </source>
</evidence>
<gene>
    <name evidence="14" type="ORF">D9758_000838</name>
</gene>
<dbReference type="Pfam" id="PF22456">
    <property type="entry name" value="PqqF-like_C_4"/>
    <property type="match status" value="1"/>
</dbReference>
<evidence type="ECO:0000256" key="1">
    <source>
        <dbReference type="ARBA" id="ARBA00001947"/>
    </source>
</evidence>
<evidence type="ECO:0000256" key="8">
    <source>
        <dbReference type="RuleBase" id="RU004447"/>
    </source>
</evidence>
<evidence type="ECO:0000256" key="9">
    <source>
        <dbReference type="SAM" id="MobiDB-lite"/>
    </source>
</evidence>
<feature type="domain" description="Peptidase M16 middle/third" evidence="12">
    <location>
        <begin position="479"/>
        <end position="771"/>
    </location>
</feature>
<dbReference type="FunFam" id="3.30.830.10:FF:000005">
    <property type="entry name" value="nardilysin isoform X1"/>
    <property type="match status" value="1"/>
</dbReference>
<keyword evidence="7" id="KW-0482">Metalloprotease</keyword>
<comment type="similarity">
    <text evidence="2 8">Belongs to the peptidase M16 family.</text>
</comment>
<protein>
    <recommendedName>
        <fullName evidence="16">Insulin-degrading enzyme</fullName>
    </recommendedName>
</protein>